<keyword evidence="5" id="KW-1185">Reference proteome</keyword>
<evidence type="ECO:0000256" key="1">
    <source>
        <dbReference type="SAM" id="MobiDB-lite"/>
    </source>
</evidence>
<dbReference type="SUPFAM" id="SSF53300">
    <property type="entry name" value="vWA-like"/>
    <property type="match status" value="1"/>
</dbReference>
<evidence type="ECO:0000256" key="2">
    <source>
        <dbReference type="SAM" id="Phobius"/>
    </source>
</evidence>
<name>A0ABQ8UVC9_9EUKA</name>
<comment type="caution">
    <text evidence="4">The sequence shown here is derived from an EMBL/GenBank/DDBJ whole genome shotgun (WGS) entry which is preliminary data.</text>
</comment>
<evidence type="ECO:0008006" key="6">
    <source>
        <dbReference type="Google" id="ProtNLM"/>
    </source>
</evidence>
<dbReference type="Proteomes" id="UP001141327">
    <property type="component" value="Unassembled WGS sequence"/>
</dbReference>
<accession>A0ABQ8UVC9</accession>
<organism evidence="4 5">
    <name type="scientific">Paratrimastix pyriformis</name>
    <dbReference type="NCBI Taxonomy" id="342808"/>
    <lineage>
        <taxon>Eukaryota</taxon>
        <taxon>Metamonada</taxon>
        <taxon>Preaxostyla</taxon>
        <taxon>Paratrimastigidae</taxon>
        <taxon>Paratrimastix</taxon>
    </lineage>
</organism>
<feature type="region of interest" description="Disordered" evidence="1">
    <location>
        <begin position="516"/>
        <end position="539"/>
    </location>
</feature>
<feature type="compositionally biased region" description="Low complexity" evidence="1">
    <location>
        <begin position="517"/>
        <end position="537"/>
    </location>
</feature>
<keyword evidence="3" id="KW-0732">Signal</keyword>
<reference evidence="4" key="1">
    <citation type="journal article" date="2022" name="bioRxiv">
        <title>Genomics of Preaxostyla Flagellates Illuminates Evolutionary Transitions and the Path Towards Mitochondrial Loss.</title>
        <authorList>
            <person name="Novak L.V.F."/>
            <person name="Treitli S.C."/>
            <person name="Pyrih J."/>
            <person name="Halakuc P."/>
            <person name="Pipaliya S.V."/>
            <person name="Vacek V."/>
            <person name="Brzon O."/>
            <person name="Soukal P."/>
            <person name="Eme L."/>
            <person name="Dacks J.B."/>
            <person name="Karnkowska A."/>
            <person name="Elias M."/>
            <person name="Hampl V."/>
        </authorList>
    </citation>
    <scope>NUCLEOTIDE SEQUENCE</scope>
    <source>
        <strain evidence="4">RCP-MX</strain>
    </source>
</reference>
<feature type="chain" id="PRO_5047088132" description="Membrane-associated protein" evidence="3">
    <location>
        <begin position="18"/>
        <end position="1609"/>
    </location>
</feature>
<dbReference type="InterPro" id="IPR036465">
    <property type="entry name" value="vWFA_dom_sf"/>
</dbReference>
<evidence type="ECO:0000256" key="3">
    <source>
        <dbReference type="SAM" id="SignalP"/>
    </source>
</evidence>
<sequence>MRLALVAVLSFVVAVSALNNVILMNDFPSRDLAFGRSFLHSAISVAAHSKNVRLAAITCETADYSSELFAFETEPVTMHASVEALVSSSESVNMVSGLSLAHSLFQNAPEAVHNYLVILASATQRSQEVSDAILALNADGIEVIVVTQEANADWESLSLLADASRIFTEATARTALHLVSAPSLLLSSQQPPASNDMDPIQTYCVDFCSYGYGYRYNFTYIDCADYCSWDGRNRTGVANVTDSSSIPENKATLPSMHKDYTQPGELPDVTFRTALHHTLITPTLGLSGTYDLMLGTRLRGTCQDTPLRDLQSLKLTVNCPSDQVGTVAAQADYSLVNCTRGNPTTYAGWPQVRLWAKWSIPSWLNVSRPLFSWKVVRAVTPTGANITQALYPTLVNAQSPDFAYVQPRRPGNYTIEVAMLDGCRIIKSSVLVQAACNPLSTQVDIAPDRLEAPRINNQDHYAAFSVNMAHSMDLTQHRGLSVELMSWPGQAAGVSATASTIGNVLSWELADNRPETVLEQSSTSTSETQPTTTTDETTAWRSQNASWPFIRTQTIAAMREALIRPRLRTTTNTVHTHTVNRRVYIPGSTANLCVAQMNAPALTSGLGNIPDGTATFAIQVGFTEVGGPVEMRTNCSGAYLFRFNSTNPDTTCQTTYLRDVETVCGQPPHARFSEQTCFAKSEGLTIDFKYNSGTFGGNFPSLALESESVDAMPAEVSSQLTANGRSLVRQWTWTGFPSGSAVDASNCLFSQSCGSAYTAQLDRPGDYTVELAVSTGCAIDRRTALLKGRCPNQPVPTIGTPSGSASSTAIYMQEFPVTVTQNWSPAPVYQYTYSIQSPAVPAEYAPYVSAPALQANGNHVQVTPGYNGAHTLTATVTDGCATAVASKDFTVTCPATPTPTYNVPTTATAGQTVTMDASTTDCDKGSSTLPCQVTHYWAVVAQPAADTTVYPHGDETASFSFTPVMSGTYKVRIVSTDGCKWTSVDKPIAVSCTSPSPLSYTDLTASSTTGFQPADLITITATATGQVGNPTYRLVSNSSAADLSATSATTFSFRAAQTGNFLVEVAYTDGCNAPVAKTISLTATCPAAPTVAFAGPSELHAFSTMTNLTITSAIPDGYTAQWSLVAASSRHMVQPLATYFRFETPTGGSTRLYIEADADGYYPAKGAYTVQLRLIDPAHPSSPCRTASLTVNVVCPPISYDVLPREQSAEFMTAFVNHQVLQPTFQPYNDTSLDQFWFHWLFASAPTGSKYAPQTTTEVTQSSTNVPQTDVYSSNTTEVVTIDQYESTLTKEYRVYFHTRNLCFAPDLPGDYDLRFTPVYGRYVPSTEDPADPQCVYDSVPVKVSFPCAAAPSAGIGNLSQVLLPRDGSTSFVDLDALAASESLYYRWTILAAPTNATQTCSAVLSDPLQAHAQLAIYLPGTYTVQLEVSNGCSVSSTTASFVAIFPEVPLVAAVWEATNGTNITNQATWYRHENPHTWFPLVPAGSAASAALQWRVVGFTATPTPQPLSPASVALIVGLSVGLGGTALIAAVVVVIVILCCCRRRGGAPSTNQVSNRLATPSAPTASILTGSYAQMSSPPAGMGVVSPLGAPGAYTPPMVQPNPIHVA</sequence>
<keyword evidence="2" id="KW-0812">Transmembrane</keyword>
<proteinExistence type="predicted"/>
<evidence type="ECO:0000313" key="5">
    <source>
        <dbReference type="Proteomes" id="UP001141327"/>
    </source>
</evidence>
<dbReference type="EMBL" id="JAPMOS010000003">
    <property type="protein sequence ID" value="KAJ4462411.1"/>
    <property type="molecule type" value="Genomic_DNA"/>
</dbReference>
<protein>
    <recommendedName>
        <fullName evidence="6">Membrane-associated protein</fullName>
    </recommendedName>
</protein>
<feature type="signal peptide" evidence="3">
    <location>
        <begin position="1"/>
        <end position="17"/>
    </location>
</feature>
<gene>
    <name evidence="4" type="ORF">PAPYR_1043</name>
</gene>
<evidence type="ECO:0000313" key="4">
    <source>
        <dbReference type="EMBL" id="KAJ4462411.1"/>
    </source>
</evidence>
<dbReference type="Gene3D" id="3.40.50.410">
    <property type="entry name" value="von Willebrand factor, type A domain"/>
    <property type="match status" value="1"/>
</dbReference>
<keyword evidence="2" id="KW-0472">Membrane</keyword>
<feature type="transmembrane region" description="Helical" evidence="2">
    <location>
        <begin position="1514"/>
        <end position="1541"/>
    </location>
</feature>
<keyword evidence="2" id="KW-1133">Transmembrane helix</keyword>